<dbReference type="PANTHER" id="PTHR43434">
    <property type="entry name" value="PHOSPHOGLYCOLATE PHOSPHATASE"/>
    <property type="match status" value="1"/>
</dbReference>
<dbReference type="GO" id="GO:0008967">
    <property type="term" value="F:phosphoglycolate phosphatase activity"/>
    <property type="evidence" value="ECO:0007669"/>
    <property type="project" value="TreeGrafter"/>
</dbReference>
<protein>
    <submittedName>
        <fullName evidence="1">5'-nucleotidase</fullName>
        <ecNumber evidence="1">3.1.3.5</ecNumber>
    </submittedName>
</protein>
<dbReference type="InterPro" id="IPR041492">
    <property type="entry name" value="HAD_2"/>
</dbReference>
<dbReference type="Gene3D" id="3.40.50.1000">
    <property type="entry name" value="HAD superfamily/HAD-like"/>
    <property type="match status" value="1"/>
</dbReference>
<dbReference type="SUPFAM" id="SSF56784">
    <property type="entry name" value="HAD-like"/>
    <property type="match status" value="1"/>
</dbReference>
<dbReference type="Pfam" id="PF13419">
    <property type="entry name" value="HAD_2"/>
    <property type="match status" value="1"/>
</dbReference>
<reference evidence="1" key="1">
    <citation type="submission" date="2019-11" db="EMBL/GenBank/DDBJ databases">
        <authorList>
            <person name="Feng L."/>
        </authorList>
    </citation>
    <scope>NUCLEOTIDE SEQUENCE</scope>
    <source>
        <strain evidence="1">RgnavusLFYP19</strain>
    </source>
</reference>
<dbReference type="InterPro" id="IPR023214">
    <property type="entry name" value="HAD_sf"/>
</dbReference>
<dbReference type="InterPro" id="IPR036412">
    <property type="entry name" value="HAD-like_sf"/>
</dbReference>
<dbReference type="EMBL" id="CACRUK010000026">
    <property type="protein sequence ID" value="VYU27714.1"/>
    <property type="molecule type" value="Genomic_DNA"/>
</dbReference>
<dbReference type="InterPro" id="IPR050155">
    <property type="entry name" value="HAD-like_hydrolase_sf"/>
</dbReference>
<dbReference type="AlphaFoldDB" id="A0A6N3DJ07"/>
<gene>
    <name evidence="1" type="ORF">RGLFYP19_01771</name>
</gene>
<dbReference type="SFLD" id="SFLDS00003">
    <property type="entry name" value="Haloacid_Dehalogenase"/>
    <property type="match status" value="1"/>
</dbReference>
<dbReference type="SFLD" id="SFLDG01129">
    <property type="entry name" value="C1.5:_HAD__Beta-PGM__Phosphata"/>
    <property type="match status" value="1"/>
</dbReference>
<accession>A0A6N3DJ07</accession>
<dbReference type="RefSeq" id="WP_156729617.1">
    <property type="nucleotide sequence ID" value="NZ_AP031447.1"/>
</dbReference>
<keyword evidence="1" id="KW-0378">Hydrolase</keyword>
<dbReference type="Gene3D" id="1.10.150.240">
    <property type="entry name" value="Putative phosphatase, domain 2"/>
    <property type="match status" value="1"/>
</dbReference>
<dbReference type="InterPro" id="IPR023198">
    <property type="entry name" value="PGP-like_dom2"/>
</dbReference>
<dbReference type="GO" id="GO:0008253">
    <property type="term" value="F:5'-nucleotidase activity"/>
    <property type="evidence" value="ECO:0007669"/>
    <property type="project" value="UniProtKB-EC"/>
</dbReference>
<dbReference type="EC" id="3.1.3.5" evidence="1"/>
<organism evidence="1">
    <name type="scientific">Mediterraneibacter gnavus</name>
    <name type="common">Ruminococcus gnavus</name>
    <dbReference type="NCBI Taxonomy" id="33038"/>
    <lineage>
        <taxon>Bacteria</taxon>
        <taxon>Bacillati</taxon>
        <taxon>Bacillota</taxon>
        <taxon>Clostridia</taxon>
        <taxon>Lachnospirales</taxon>
        <taxon>Lachnospiraceae</taxon>
        <taxon>Mediterraneibacter</taxon>
    </lineage>
</organism>
<dbReference type="GO" id="GO:0005829">
    <property type="term" value="C:cytosol"/>
    <property type="evidence" value="ECO:0007669"/>
    <property type="project" value="TreeGrafter"/>
</dbReference>
<sequence length="214" mass="24678">MKYIIFDLDGTLSRTDKFMIPSIELAMEKMNISVWTEDAIRCTIGEPVEVTNLKFFGQKKSEEADNFWKLVSGYYRTIFHNSVEEYEGVGDMLDSLHERGYKTAVCSNADEEYIEEVLDKLNLREKIDRVRPIIPGKGKVESLARFLQDENPEFAILVGDRCYDFEAAQANRILFVSCKYGCGTEEELKMADYSINEPLELLDILNEIEKILKN</sequence>
<dbReference type="GO" id="GO:0006281">
    <property type="term" value="P:DNA repair"/>
    <property type="evidence" value="ECO:0007669"/>
    <property type="project" value="TreeGrafter"/>
</dbReference>
<name>A0A6N3DJ07_MEDGN</name>
<dbReference type="PANTHER" id="PTHR43434:SF1">
    <property type="entry name" value="PHOSPHOGLYCOLATE PHOSPHATASE"/>
    <property type="match status" value="1"/>
</dbReference>
<evidence type="ECO:0000313" key="1">
    <source>
        <dbReference type="EMBL" id="VYU27714.1"/>
    </source>
</evidence>
<proteinExistence type="predicted"/>